<feature type="region of interest" description="Disordered" evidence="1">
    <location>
        <begin position="1"/>
        <end position="39"/>
    </location>
</feature>
<organism evidence="2 3">
    <name type="scientific">Glossina austeni</name>
    <name type="common">Savannah tsetse fly</name>
    <dbReference type="NCBI Taxonomy" id="7395"/>
    <lineage>
        <taxon>Eukaryota</taxon>
        <taxon>Metazoa</taxon>
        <taxon>Ecdysozoa</taxon>
        <taxon>Arthropoda</taxon>
        <taxon>Hexapoda</taxon>
        <taxon>Insecta</taxon>
        <taxon>Pterygota</taxon>
        <taxon>Neoptera</taxon>
        <taxon>Endopterygota</taxon>
        <taxon>Diptera</taxon>
        <taxon>Brachycera</taxon>
        <taxon>Muscomorpha</taxon>
        <taxon>Hippoboscoidea</taxon>
        <taxon>Glossinidae</taxon>
        <taxon>Glossina</taxon>
    </lineage>
</organism>
<evidence type="ECO:0000256" key="1">
    <source>
        <dbReference type="SAM" id="MobiDB-lite"/>
    </source>
</evidence>
<dbReference type="EnsemblMetazoa" id="GAUT044213-RA">
    <property type="protein sequence ID" value="GAUT044213-PA"/>
    <property type="gene ID" value="GAUT044213"/>
</dbReference>
<feature type="compositionally biased region" description="Basic and acidic residues" evidence="1">
    <location>
        <begin position="23"/>
        <end position="39"/>
    </location>
</feature>
<evidence type="ECO:0000313" key="2">
    <source>
        <dbReference type="EnsemblMetazoa" id="GAUT044213-PA"/>
    </source>
</evidence>
<keyword evidence="3" id="KW-1185">Reference proteome</keyword>
<proteinExistence type="predicted"/>
<protein>
    <submittedName>
        <fullName evidence="2">Uncharacterized protein</fullName>
    </submittedName>
</protein>
<dbReference type="Proteomes" id="UP000078200">
    <property type="component" value="Unassembled WGS sequence"/>
</dbReference>
<accession>A0A1A9VQC1</accession>
<sequence length="132" mass="15227">MQGEEKKKLRKLEIRRIKRSKDTRKNDSEDNKDKRLREQVSKRRLKVIKSLKSSSVGLLSPPQFNTYGFLFLCGHTKANIYADNQQSSQIEEKTTKILHPVSLMSLAAGVLPFIRTTAVASKHYNFDACCRW</sequence>
<feature type="compositionally biased region" description="Basic and acidic residues" evidence="1">
    <location>
        <begin position="1"/>
        <end position="15"/>
    </location>
</feature>
<name>A0A1A9VQC1_GLOAU</name>
<evidence type="ECO:0000313" key="3">
    <source>
        <dbReference type="Proteomes" id="UP000078200"/>
    </source>
</evidence>
<reference evidence="2" key="1">
    <citation type="submission" date="2020-05" db="UniProtKB">
        <authorList>
            <consortium name="EnsemblMetazoa"/>
        </authorList>
    </citation>
    <scope>IDENTIFICATION</scope>
    <source>
        <strain evidence="2">TTRI</strain>
    </source>
</reference>
<dbReference type="VEuPathDB" id="VectorBase:GAUT044213"/>
<dbReference type="AlphaFoldDB" id="A0A1A9VQC1"/>